<dbReference type="AlphaFoldDB" id="M3E8B1"/>
<gene>
    <name evidence="2" type="ORF">SBD_6893</name>
</gene>
<reference evidence="3" key="1">
    <citation type="journal article" date="2013" name="Genome Announc.">
        <title>Draft Genome Sequence of Streptomyces bottropensis ATCC 25435, a Bottromycin-Producing Actinomycete.</title>
        <authorList>
            <person name="Zhang H."/>
            <person name="Zhou W."/>
            <person name="Zhuang Y."/>
            <person name="Liang X."/>
            <person name="Liu T."/>
        </authorList>
    </citation>
    <scope>NUCLEOTIDE SEQUENCE [LARGE SCALE GENOMIC DNA]</scope>
    <source>
        <strain evidence="3">ATCC 25435</strain>
    </source>
</reference>
<protein>
    <submittedName>
        <fullName evidence="2">Uncharacterized protein</fullName>
    </submittedName>
</protein>
<dbReference type="Proteomes" id="UP000030760">
    <property type="component" value="Unassembled WGS sequence"/>
</dbReference>
<evidence type="ECO:0000313" key="2">
    <source>
        <dbReference type="EMBL" id="EMF52371.1"/>
    </source>
</evidence>
<evidence type="ECO:0000313" key="3">
    <source>
        <dbReference type="Proteomes" id="UP000030760"/>
    </source>
</evidence>
<accession>M3E8B1</accession>
<evidence type="ECO:0000256" key="1">
    <source>
        <dbReference type="SAM" id="MobiDB-lite"/>
    </source>
</evidence>
<organism evidence="2 3">
    <name type="scientific">Streptomyces bottropensis ATCC 25435</name>
    <dbReference type="NCBI Taxonomy" id="1054862"/>
    <lineage>
        <taxon>Bacteria</taxon>
        <taxon>Bacillati</taxon>
        <taxon>Actinomycetota</taxon>
        <taxon>Actinomycetes</taxon>
        <taxon>Kitasatosporales</taxon>
        <taxon>Streptomycetaceae</taxon>
        <taxon>Streptomyces</taxon>
    </lineage>
</organism>
<dbReference type="EMBL" id="KB405095">
    <property type="protein sequence ID" value="EMF52371.1"/>
    <property type="molecule type" value="Genomic_DNA"/>
</dbReference>
<name>M3E8B1_9ACTN</name>
<feature type="compositionally biased region" description="Basic and acidic residues" evidence="1">
    <location>
        <begin position="33"/>
        <end position="44"/>
    </location>
</feature>
<feature type="region of interest" description="Disordered" evidence="1">
    <location>
        <begin position="25"/>
        <end position="44"/>
    </location>
</feature>
<proteinExistence type="predicted"/>
<sequence length="44" mass="4772">MMPRHVWAPPDGVFSGVQGLAAEKRRVPVGQRTADREDTTVPGV</sequence>